<name>A0A1Y5PLS2_9MYCO</name>
<organism evidence="1">
    <name type="scientific">uncultured Mycobacterium sp</name>
    <dbReference type="NCBI Taxonomy" id="171292"/>
    <lineage>
        <taxon>Bacteria</taxon>
        <taxon>Bacillati</taxon>
        <taxon>Actinomycetota</taxon>
        <taxon>Actinomycetes</taxon>
        <taxon>Mycobacteriales</taxon>
        <taxon>Mycobacteriaceae</taxon>
        <taxon>Mycobacterium</taxon>
        <taxon>environmental samples</taxon>
    </lineage>
</organism>
<evidence type="ECO:0000313" key="1">
    <source>
        <dbReference type="EMBL" id="SBS78350.1"/>
    </source>
</evidence>
<reference evidence="1" key="1">
    <citation type="submission" date="2016-03" db="EMBL/GenBank/DDBJ databases">
        <authorList>
            <person name="Ploux O."/>
        </authorList>
    </citation>
    <scope>NUCLEOTIDE SEQUENCE</scope>
    <source>
        <strain evidence="1">UC10</strain>
    </source>
</reference>
<proteinExistence type="predicted"/>
<dbReference type="InterPro" id="IPR023393">
    <property type="entry name" value="START-like_dom_sf"/>
</dbReference>
<protein>
    <submittedName>
        <fullName evidence="1">Polyketide cyclase/dehydrase</fullName>
    </submittedName>
</protein>
<dbReference type="Gene3D" id="3.30.530.20">
    <property type="match status" value="1"/>
</dbReference>
<sequence>MWRYQIRLVRAGVEVIESYRFLWCPIANRIAELPIPRDKQLRRGIEETLNRIKTEAEQASD</sequence>
<dbReference type="EMBL" id="FLQS01000051">
    <property type="protein sequence ID" value="SBS78350.1"/>
    <property type="molecule type" value="Genomic_DNA"/>
</dbReference>
<dbReference type="AlphaFoldDB" id="A0A1Y5PLS2"/>
<accession>A0A1Y5PLS2</accession>
<gene>
    <name evidence="1" type="ORF">MHPYR_550039</name>
</gene>